<name>A0A485MKJ2_LYNPA</name>
<evidence type="ECO:0000313" key="2">
    <source>
        <dbReference type="EMBL" id="VFV18672.1"/>
    </source>
</evidence>
<protein>
    <submittedName>
        <fullName evidence="2">Cyclic amp-responsive</fullName>
    </submittedName>
</protein>
<reference evidence="2 3" key="1">
    <citation type="submission" date="2019-01" db="EMBL/GenBank/DDBJ databases">
        <authorList>
            <person name="Alioto T."/>
            <person name="Alioto T."/>
        </authorList>
    </citation>
    <scope>NUCLEOTIDE SEQUENCE [LARGE SCALE GENOMIC DNA]</scope>
</reference>
<feature type="region of interest" description="Disordered" evidence="1">
    <location>
        <begin position="29"/>
        <end position="86"/>
    </location>
</feature>
<dbReference type="EMBL" id="CAAGRJ010001005">
    <property type="protein sequence ID" value="VFV18672.1"/>
    <property type="molecule type" value="Genomic_DNA"/>
</dbReference>
<organism evidence="2 3">
    <name type="scientific">Lynx pardinus</name>
    <name type="common">Iberian lynx</name>
    <name type="synonym">Felis pardina</name>
    <dbReference type="NCBI Taxonomy" id="191816"/>
    <lineage>
        <taxon>Eukaryota</taxon>
        <taxon>Metazoa</taxon>
        <taxon>Chordata</taxon>
        <taxon>Craniata</taxon>
        <taxon>Vertebrata</taxon>
        <taxon>Euteleostomi</taxon>
        <taxon>Mammalia</taxon>
        <taxon>Eutheria</taxon>
        <taxon>Laurasiatheria</taxon>
        <taxon>Carnivora</taxon>
        <taxon>Feliformia</taxon>
        <taxon>Felidae</taxon>
        <taxon>Felinae</taxon>
        <taxon>Lynx</taxon>
    </lineage>
</organism>
<sequence length="239" mass="26044">MQPLFPAILLPQSAEGAYKACGPLLGQPAGLSQATPPLPKSGSAERGRESPGRMSVLGAGHRTGGGCDEATALGPAEALGTEEGERPGALRQMWRYRSWDVPQIPAEAPQTHCLRSDTVRAWGQNHWETSSEGTKHPRRTVSDPFGDFTALLLATLAPVLAGGLVPPPPWSHFLRAYRNLEGHWKKVLSFWALVVSQNHRFALSIGYMWLVKAGKWAARTPEKRVKVKVTQDVALQKEC</sequence>
<proteinExistence type="predicted"/>
<dbReference type="Proteomes" id="UP000386466">
    <property type="component" value="Unassembled WGS sequence"/>
</dbReference>
<gene>
    <name evidence="2" type="ORF">LYPA_23C000691</name>
</gene>
<dbReference type="AlphaFoldDB" id="A0A485MKJ2"/>
<evidence type="ECO:0000313" key="3">
    <source>
        <dbReference type="Proteomes" id="UP000386466"/>
    </source>
</evidence>
<evidence type="ECO:0000256" key="1">
    <source>
        <dbReference type="SAM" id="MobiDB-lite"/>
    </source>
</evidence>
<keyword evidence="3" id="KW-1185">Reference proteome</keyword>
<accession>A0A485MKJ2</accession>